<dbReference type="GO" id="GO:0016618">
    <property type="term" value="F:hydroxypyruvate reductase [NAD(P)H] activity"/>
    <property type="evidence" value="ECO:0007669"/>
    <property type="project" value="TreeGrafter"/>
</dbReference>
<dbReference type="GO" id="GO:0051287">
    <property type="term" value="F:NAD binding"/>
    <property type="evidence" value="ECO:0007669"/>
    <property type="project" value="InterPro"/>
</dbReference>
<dbReference type="PROSITE" id="PS00065">
    <property type="entry name" value="D_2_HYDROXYACID_DH_1"/>
    <property type="match status" value="1"/>
</dbReference>
<dbReference type="RefSeq" id="XP_052946857.1">
    <property type="nucleotide sequence ID" value="XM_053087107.1"/>
</dbReference>
<dbReference type="Proteomes" id="UP001164286">
    <property type="component" value="Unassembled WGS sequence"/>
</dbReference>
<feature type="domain" description="D-isomer specific 2-hydroxyacid dehydrogenase catalytic" evidence="4">
    <location>
        <begin position="63"/>
        <end position="329"/>
    </location>
</feature>
<keyword evidence="7" id="KW-1185">Reference proteome</keyword>
<dbReference type="Gene3D" id="3.40.50.720">
    <property type="entry name" value="NAD(P)-binding Rossmann-like Domain"/>
    <property type="match status" value="2"/>
</dbReference>
<evidence type="ECO:0000256" key="1">
    <source>
        <dbReference type="ARBA" id="ARBA00005854"/>
    </source>
</evidence>
<dbReference type="AlphaFoldDB" id="A0AA38LVD3"/>
<dbReference type="InterPro" id="IPR006139">
    <property type="entry name" value="D-isomer_2_OHA_DH_cat_dom"/>
</dbReference>
<gene>
    <name evidence="6" type="ORF">MKK02DRAFT_25881</name>
</gene>
<protein>
    <submittedName>
        <fullName evidence="6">D-isomer specific 2-hydroxyacid dehydrogenase</fullName>
    </submittedName>
</protein>
<dbReference type="SUPFAM" id="SSF51735">
    <property type="entry name" value="NAD(P)-binding Rossmann-fold domains"/>
    <property type="match status" value="1"/>
</dbReference>
<evidence type="ECO:0000259" key="4">
    <source>
        <dbReference type="Pfam" id="PF00389"/>
    </source>
</evidence>
<dbReference type="CDD" id="cd12168">
    <property type="entry name" value="Mand_dh_like"/>
    <property type="match status" value="1"/>
</dbReference>
<evidence type="ECO:0000259" key="5">
    <source>
        <dbReference type="Pfam" id="PF02826"/>
    </source>
</evidence>
<proteinExistence type="inferred from homology"/>
<dbReference type="PROSITE" id="PS00671">
    <property type="entry name" value="D_2_HYDROXYACID_DH_3"/>
    <property type="match status" value="1"/>
</dbReference>
<dbReference type="PANTHER" id="PTHR10996:SF257">
    <property type="entry name" value="GLYOXYLATE REDUCTASE 1"/>
    <property type="match status" value="1"/>
</dbReference>
<dbReference type="InterPro" id="IPR006140">
    <property type="entry name" value="D-isomer_DH_NAD-bd"/>
</dbReference>
<dbReference type="InterPro" id="IPR050223">
    <property type="entry name" value="D-isomer_2-hydroxyacid_DH"/>
</dbReference>
<dbReference type="PANTHER" id="PTHR10996">
    <property type="entry name" value="2-HYDROXYACID DEHYDROGENASE-RELATED"/>
    <property type="match status" value="1"/>
</dbReference>
<dbReference type="Pfam" id="PF02826">
    <property type="entry name" value="2-Hacid_dh_C"/>
    <property type="match status" value="1"/>
</dbReference>
<dbReference type="Pfam" id="PF00389">
    <property type="entry name" value="2-Hacid_dh"/>
    <property type="match status" value="1"/>
</dbReference>
<name>A0AA38LVD3_9TREE</name>
<comment type="similarity">
    <text evidence="1 3">Belongs to the D-isomer specific 2-hydroxyacid dehydrogenase family.</text>
</comment>
<keyword evidence="2 3" id="KW-0560">Oxidoreductase</keyword>
<accession>A0AA38LVD3</accession>
<organism evidence="6 7">
    <name type="scientific">Dioszegia hungarica</name>
    <dbReference type="NCBI Taxonomy" id="4972"/>
    <lineage>
        <taxon>Eukaryota</taxon>
        <taxon>Fungi</taxon>
        <taxon>Dikarya</taxon>
        <taxon>Basidiomycota</taxon>
        <taxon>Agaricomycotina</taxon>
        <taxon>Tremellomycetes</taxon>
        <taxon>Tremellales</taxon>
        <taxon>Bulleribasidiaceae</taxon>
        <taxon>Dioszegia</taxon>
    </lineage>
</organism>
<dbReference type="InterPro" id="IPR029752">
    <property type="entry name" value="D-isomer_DH_CS1"/>
</dbReference>
<comment type="caution">
    <text evidence="6">The sequence shown here is derived from an EMBL/GenBank/DDBJ whole genome shotgun (WGS) entry which is preliminary data.</text>
</comment>
<dbReference type="GeneID" id="77726308"/>
<dbReference type="GO" id="GO:0005829">
    <property type="term" value="C:cytosol"/>
    <property type="evidence" value="ECO:0007669"/>
    <property type="project" value="TreeGrafter"/>
</dbReference>
<feature type="domain" description="D-isomer specific 2-hydroxyacid dehydrogenase NAD-binding" evidence="5">
    <location>
        <begin position="126"/>
        <end position="298"/>
    </location>
</feature>
<evidence type="ECO:0000313" key="6">
    <source>
        <dbReference type="EMBL" id="KAI9637080.1"/>
    </source>
</evidence>
<dbReference type="SUPFAM" id="SSF52283">
    <property type="entry name" value="Formate/glycerate dehydrogenase catalytic domain-like"/>
    <property type="match status" value="1"/>
</dbReference>
<dbReference type="InterPro" id="IPR029753">
    <property type="entry name" value="D-isomer_DH_CS"/>
</dbReference>
<evidence type="ECO:0000256" key="3">
    <source>
        <dbReference type="RuleBase" id="RU003719"/>
    </source>
</evidence>
<reference evidence="6" key="1">
    <citation type="journal article" date="2022" name="G3 (Bethesda)">
        <title>High quality genome of the basidiomycete yeast Dioszegia hungarica PDD-24b-2 isolated from cloud water.</title>
        <authorList>
            <person name="Jarrige D."/>
            <person name="Haridas S."/>
            <person name="Bleykasten-Grosshans C."/>
            <person name="Joly M."/>
            <person name="Nadalig T."/>
            <person name="Sancelme M."/>
            <person name="Vuilleumier S."/>
            <person name="Grigoriev I.V."/>
            <person name="Amato P."/>
            <person name="Bringel F."/>
        </authorList>
    </citation>
    <scope>NUCLEOTIDE SEQUENCE</scope>
    <source>
        <strain evidence="6">PDD-24b-2</strain>
    </source>
</reference>
<evidence type="ECO:0000313" key="7">
    <source>
        <dbReference type="Proteomes" id="UP001164286"/>
    </source>
</evidence>
<evidence type="ECO:0000256" key="2">
    <source>
        <dbReference type="ARBA" id="ARBA00023002"/>
    </source>
</evidence>
<sequence length="334" mass="36897">MSKPQVLICANPTKGVVWSKEEQKSKLGAVAEVFEFDSKTREAFFEDCKGKYSKIVAIYRHNDSVASIGLFDKELINALPKSLKYICHNGAGYDQIDVDACTARDIQVSHTPMAVDHGTATVGAYLTISALRQFHRAEVNVRNGKWKGGLIPARDPQGKVLGIIGMGGIGSTMARMLIPFDMTVIYYNRREITPACDFPCEYVSSQEELLRRSDVVSLNLPLNDKTKGSFGREQFSQMKDGSVLVNTARGAVVDEEAFLEALDSGKLFSAGIDVFPDEPNVNPRLVNNDKITLLPHMGTETQDSQKKMEIRVFDNMISAVTGKGLINQVQEQKK</sequence>
<dbReference type="FunFam" id="3.40.50.720:FF:000234">
    <property type="entry name" value="2-hydroxyacid dehydrogenase, putative"/>
    <property type="match status" value="1"/>
</dbReference>
<dbReference type="InterPro" id="IPR036291">
    <property type="entry name" value="NAD(P)-bd_dom_sf"/>
</dbReference>
<dbReference type="GO" id="GO:0030267">
    <property type="term" value="F:glyoxylate reductase (NADPH) activity"/>
    <property type="evidence" value="ECO:0007669"/>
    <property type="project" value="TreeGrafter"/>
</dbReference>
<dbReference type="EMBL" id="JAKWFO010000005">
    <property type="protein sequence ID" value="KAI9637080.1"/>
    <property type="molecule type" value="Genomic_DNA"/>
</dbReference>